<dbReference type="RefSeq" id="XP_069198081.1">
    <property type="nucleotide sequence ID" value="XM_069348291.1"/>
</dbReference>
<name>A0ABR3P6V2_9PEZI</name>
<dbReference type="InterPro" id="IPR046938">
    <property type="entry name" value="DNA_clamp_sf"/>
</dbReference>
<comment type="function">
    <text evidence="2">Acts in DNA repair and mutagenesis. Involved in promoting resistance to ionizing radiation and UV light, as well as regulating cell cycle progression after irradiation.</text>
</comment>
<comment type="similarity">
    <text evidence="1 2">Belongs to the rad9 family.</text>
</comment>
<dbReference type="InterPro" id="IPR007268">
    <property type="entry name" value="Rad9/Ddc1"/>
</dbReference>
<feature type="compositionally biased region" description="Polar residues" evidence="3">
    <location>
        <begin position="279"/>
        <end position="297"/>
    </location>
</feature>
<keyword evidence="2" id="KW-0227">DNA damage</keyword>
<dbReference type="PANTHER" id="PTHR15237">
    <property type="entry name" value="DNA REPAIR PROTEIN RAD9"/>
    <property type="match status" value="1"/>
</dbReference>
<organism evidence="4 5">
    <name type="scientific">Neodothiora populina</name>
    <dbReference type="NCBI Taxonomy" id="2781224"/>
    <lineage>
        <taxon>Eukaryota</taxon>
        <taxon>Fungi</taxon>
        <taxon>Dikarya</taxon>
        <taxon>Ascomycota</taxon>
        <taxon>Pezizomycotina</taxon>
        <taxon>Dothideomycetes</taxon>
        <taxon>Dothideomycetidae</taxon>
        <taxon>Dothideales</taxon>
        <taxon>Dothioraceae</taxon>
        <taxon>Neodothiora</taxon>
    </lineage>
</organism>
<accession>A0ABR3P6V2</accession>
<protein>
    <recommendedName>
        <fullName evidence="2">DNA repair protein rad9</fullName>
    </recommendedName>
</protein>
<proteinExistence type="inferred from homology"/>
<feature type="compositionally biased region" description="Polar residues" evidence="3">
    <location>
        <begin position="304"/>
        <end position="332"/>
    </location>
</feature>
<dbReference type="GeneID" id="95979696"/>
<dbReference type="InterPro" id="IPR026584">
    <property type="entry name" value="Rad9"/>
</dbReference>
<dbReference type="SUPFAM" id="SSF55979">
    <property type="entry name" value="DNA clamp"/>
    <property type="match status" value="1"/>
</dbReference>
<dbReference type="Pfam" id="PF04139">
    <property type="entry name" value="Rad9"/>
    <property type="match status" value="1"/>
</dbReference>
<dbReference type="EMBL" id="JBFMKM010000013">
    <property type="protein sequence ID" value="KAL1301805.1"/>
    <property type="molecule type" value="Genomic_DNA"/>
</dbReference>
<feature type="region of interest" description="Disordered" evidence="3">
    <location>
        <begin position="279"/>
        <end position="355"/>
    </location>
</feature>
<gene>
    <name evidence="4" type="ORF">AAFC00_005997</name>
</gene>
<dbReference type="Proteomes" id="UP001562354">
    <property type="component" value="Unassembled WGS sequence"/>
</dbReference>
<sequence>MSTLKFSLSSESTSRIHDLLVCLAKFGEYVSLEAKGNHQLTLGALNSSRTAYASFALDPKTFFLSYRFGSPGGRFTCQMYNKALLSVFKGRTSDTRNPETGIERCDVSIDDQPGKVKCRMVVKMICSNGVIKTYRLNYESVEVVHALFDKHTAPNGWRISSRLLREYIEFFSPKTEQLDILAKDGKAVFTSFTEKVMDGKQVLKQPLETAISIHIEDFQDFHADEDVHITLSVKDFRAIIVHADTLKCPVTASFSKPSRPLQFSYDGTGMSCQFTLMTRGDYQTPSSTPLRQRTVSTRPEAEAESTSRQSSTGLSATTSRLPSATAESTGNTAFPDPDPPAARQASDMGPPPKPVTMAALRQRRQLHALGRAPSQATTASDRDAGSLFMPRHDEEERQWDTPDFEQEEPAEMLGWDANTDIHGALYPTFRDTGSHSQATTRVESYDDSQGLPPTQRLSQMHGLFD</sequence>
<reference evidence="4 5" key="1">
    <citation type="submission" date="2024-07" db="EMBL/GenBank/DDBJ databases">
        <title>Draft sequence of the Neodothiora populina.</title>
        <authorList>
            <person name="Drown D.D."/>
            <person name="Schuette U.S."/>
            <person name="Buechlein A.B."/>
            <person name="Rusch D.R."/>
            <person name="Winton L.W."/>
            <person name="Adams G.A."/>
        </authorList>
    </citation>
    <scope>NUCLEOTIDE SEQUENCE [LARGE SCALE GENOMIC DNA]</scope>
    <source>
        <strain evidence="4 5">CPC 39397</strain>
    </source>
</reference>
<evidence type="ECO:0000256" key="3">
    <source>
        <dbReference type="SAM" id="MobiDB-lite"/>
    </source>
</evidence>
<keyword evidence="5" id="KW-1185">Reference proteome</keyword>
<comment type="caution">
    <text evidence="4">The sequence shown here is derived from an EMBL/GenBank/DDBJ whole genome shotgun (WGS) entry which is preliminary data.</text>
</comment>
<dbReference type="Gene3D" id="3.70.10.10">
    <property type="match status" value="1"/>
</dbReference>
<evidence type="ECO:0000313" key="5">
    <source>
        <dbReference type="Proteomes" id="UP001562354"/>
    </source>
</evidence>
<dbReference type="PIRSF" id="PIRSF009303">
    <property type="entry name" value="Cell_cycle_RAD9"/>
    <property type="match status" value="1"/>
</dbReference>
<dbReference type="PANTHER" id="PTHR15237:SF0">
    <property type="entry name" value="CELL CYCLE CHECKPOINT CONTROL PROTEIN"/>
    <property type="match status" value="1"/>
</dbReference>
<feature type="region of interest" description="Disordered" evidence="3">
    <location>
        <begin position="431"/>
        <end position="465"/>
    </location>
</feature>
<evidence type="ECO:0000313" key="4">
    <source>
        <dbReference type="EMBL" id="KAL1301805.1"/>
    </source>
</evidence>
<evidence type="ECO:0000256" key="1">
    <source>
        <dbReference type="ARBA" id="ARBA00008494"/>
    </source>
</evidence>
<evidence type="ECO:0000256" key="2">
    <source>
        <dbReference type="PIRNR" id="PIRNR009303"/>
    </source>
</evidence>